<proteinExistence type="predicted"/>
<dbReference type="AlphaFoldDB" id="A0A2V5HC09"/>
<keyword evidence="1" id="KW-0472">Membrane</keyword>
<name>A0A2V5HC09_ASPV1</name>
<evidence type="ECO:0000256" key="1">
    <source>
        <dbReference type="SAM" id="Phobius"/>
    </source>
</evidence>
<dbReference type="Proteomes" id="UP000249829">
    <property type="component" value="Unassembled WGS sequence"/>
</dbReference>
<reference evidence="2 3" key="1">
    <citation type="submission" date="2018-02" db="EMBL/GenBank/DDBJ databases">
        <title>The genomes of Aspergillus section Nigri reveals drivers in fungal speciation.</title>
        <authorList>
            <consortium name="DOE Joint Genome Institute"/>
            <person name="Vesth T.C."/>
            <person name="Nybo J."/>
            <person name="Theobald S."/>
            <person name="Brandl J."/>
            <person name="Frisvad J.C."/>
            <person name="Nielsen K.F."/>
            <person name="Lyhne E.K."/>
            <person name="Kogle M.E."/>
            <person name="Kuo A."/>
            <person name="Riley R."/>
            <person name="Clum A."/>
            <person name="Nolan M."/>
            <person name="Lipzen A."/>
            <person name="Salamov A."/>
            <person name="Henrissat B."/>
            <person name="Wiebenga A."/>
            <person name="De vries R.P."/>
            <person name="Grigoriev I.V."/>
            <person name="Mortensen U.H."/>
            <person name="Andersen M.R."/>
            <person name="Baker S.E."/>
        </authorList>
    </citation>
    <scope>NUCLEOTIDE SEQUENCE [LARGE SCALE GENOMIC DNA]</scope>
    <source>
        <strain evidence="2 3">CBS 115571</strain>
    </source>
</reference>
<protein>
    <submittedName>
        <fullName evidence="2">Uncharacterized protein</fullName>
    </submittedName>
</protein>
<keyword evidence="1" id="KW-1133">Transmembrane helix</keyword>
<sequence>MTESYTHLISEPFCVGRVHTICGNLFRWFSILRDWCLVHFHHIQIKDTLSAQLHLPLTRPMQSPRFRVFLSAACTAVLLLLPPSSLSFIPLLFLPVEWEHTHTHASQGANEAEIELERNRMTTENRCAQRAMITHAMTAMLLRLAIMMTMTIDNCLSLCLCIPHCPVD</sequence>
<feature type="transmembrane region" description="Helical" evidence="1">
    <location>
        <begin position="68"/>
        <end position="93"/>
    </location>
</feature>
<keyword evidence="3" id="KW-1185">Reference proteome</keyword>
<evidence type="ECO:0000313" key="3">
    <source>
        <dbReference type="Proteomes" id="UP000249829"/>
    </source>
</evidence>
<organism evidence="2 3">
    <name type="scientific">Aspergillus violaceofuscus (strain CBS 115571)</name>
    <dbReference type="NCBI Taxonomy" id="1450538"/>
    <lineage>
        <taxon>Eukaryota</taxon>
        <taxon>Fungi</taxon>
        <taxon>Dikarya</taxon>
        <taxon>Ascomycota</taxon>
        <taxon>Pezizomycotina</taxon>
        <taxon>Eurotiomycetes</taxon>
        <taxon>Eurotiomycetidae</taxon>
        <taxon>Eurotiales</taxon>
        <taxon>Aspergillaceae</taxon>
        <taxon>Aspergillus</taxon>
    </lineage>
</organism>
<dbReference type="EMBL" id="KZ825242">
    <property type="protein sequence ID" value="PYI13470.1"/>
    <property type="molecule type" value="Genomic_DNA"/>
</dbReference>
<gene>
    <name evidence="2" type="ORF">BO99DRAFT_55645</name>
</gene>
<keyword evidence="1" id="KW-0812">Transmembrane</keyword>
<accession>A0A2V5HC09</accession>
<evidence type="ECO:0000313" key="2">
    <source>
        <dbReference type="EMBL" id="PYI13470.1"/>
    </source>
</evidence>